<proteinExistence type="predicted"/>
<feature type="transmembrane region" description="Helical" evidence="1">
    <location>
        <begin position="298"/>
        <end position="320"/>
    </location>
</feature>
<keyword evidence="1" id="KW-0472">Membrane</keyword>
<protein>
    <submittedName>
        <fullName evidence="2">Heparan-alpha-glucosaminide N-acetyltransferase domain-containing protein</fullName>
    </submittedName>
</protein>
<feature type="transmembrane region" description="Helical" evidence="1">
    <location>
        <begin position="64"/>
        <end position="84"/>
    </location>
</feature>
<accession>A0ABT3WXI2</accession>
<feature type="transmembrane region" description="Helical" evidence="1">
    <location>
        <begin position="119"/>
        <end position="135"/>
    </location>
</feature>
<feature type="transmembrane region" description="Helical" evidence="1">
    <location>
        <begin position="260"/>
        <end position="278"/>
    </location>
</feature>
<feature type="transmembrane region" description="Helical" evidence="1">
    <location>
        <begin position="142"/>
        <end position="162"/>
    </location>
</feature>
<gene>
    <name evidence="2" type="ORF">OS125_09810</name>
</gene>
<feature type="transmembrane region" description="Helical" evidence="1">
    <location>
        <begin position="201"/>
        <end position="219"/>
    </location>
</feature>
<feature type="transmembrane region" description="Helical" evidence="1">
    <location>
        <begin position="96"/>
        <end position="113"/>
    </location>
</feature>
<organism evidence="2 3">
    <name type="scientific">Corynebacterium pygosceleis</name>
    <dbReference type="NCBI Taxonomy" id="2800406"/>
    <lineage>
        <taxon>Bacteria</taxon>
        <taxon>Bacillati</taxon>
        <taxon>Actinomycetota</taxon>
        <taxon>Actinomycetes</taxon>
        <taxon>Mycobacteriales</taxon>
        <taxon>Corynebacteriaceae</taxon>
        <taxon>Corynebacterium</taxon>
    </lineage>
</organism>
<dbReference type="EMBL" id="JAPMKV010000006">
    <property type="protein sequence ID" value="MCX7445533.1"/>
    <property type="molecule type" value="Genomic_DNA"/>
</dbReference>
<evidence type="ECO:0000313" key="2">
    <source>
        <dbReference type="EMBL" id="MCX7445533.1"/>
    </source>
</evidence>
<name>A0ABT3WXI2_9CORY</name>
<sequence length="465" mass="49192">MSQANTVTVTQPPPAPVGNGSRVAGIDVARALAIFGMMFAHIGVPGDSPAGDAAHLLATGLPSSLFAVLAGVSLGFMGSAGAAAGGENLASSRSRLYVRGMLVVAIGLGLTYVQSMIAVVLMAIGIEIILLAPAVRWRTRTLVIWWAVLFLAGAAVTTLLRLGDFYPVLITLGYPLPAWLLYGITGILLHRHLIYSGPRRWTTAAVIGAVVAGLGTWWWRLDVLDIGHDSPPFDFQDPDLAVAGDLFLSAAPHSGGLGDVVVSVGASVATVGLCLLACHVRRAGVLLYPLRATGSMALTVYVAHVLTATMLTGFSLMALIGPGSPSSGTAGPDTLNADATSAPAVDVPEEPAWTDYQRIVGESDNWTEFRPREERLWEEFSAEQERLFARYIEEQDDDADAGAPLPAAESGFDLDGFAVTALAALLLTSLWRWRFRRGPLEGLLRWIIGRATRTDLPPRVTPAGP</sequence>
<feature type="transmembrane region" description="Helical" evidence="1">
    <location>
        <begin position="168"/>
        <end position="189"/>
    </location>
</feature>
<evidence type="ECO:0000256" key="1">
    <source>
        <dbReference type="SAM" id="Phobius"/>
    </source>
</evidence>
<dbReference type="RefSeq" id="WP_267186717.1">
    <property type="nucleotide sequence ID" value="NZ_JAPMKV010000006.1"/>
</dbReference>
<keyword evidence="1" id="KW-0812">Transmembrane</keyword>
<keyword evidence="3" id="KW-1185">Reference proteome</keyword>
<comment type="caution">
    <text evidence="2">The sequence shown here is derived from an EMBL/GenBank/DDBJ whole genome shotgun (WGS) entry which is preliminary data.</text>
</comment>
<keyword evidence="1" id="KW-1133">Transmembrane helix</keyword>
<dbReference type="Proteomes" id="UP001081709">
    <property type="component" value="Unassembled WGS sequence"/>
</dbReference>
<feature type="transmembrane region" description="Helical" evidence="1">
    <location>
        <begin position="416"/>
        <end position="435"/>
    </location>
</feature>
<evidence type="ECO:0000313" key="3">
    <source>
        <dbReference type="Proteomes" id="UP001081709"/>
    </source>
</evidence>
<reference evidence="2" key="1">
    <citation type="submission" date="2022-11" db="EMBL/GenBank/DDBJ databases">
        <title>Corynebacterium sp. isolated from Penguins.</title>
        <authorList>
            <person name="Sedlar K."/>
            <person name="Svec P."/>
        </authorList>
    </citation>
    <scope>NUCLEOTIDE SEQUENCE</scope>
    <source>
        <strain evidence="2">P7003</strain>
    </source>
</reference>
<feature type="transmembrane region" description="Helical" evidence="1">
    <location>
        <begin position="28"/>
        <end position="44"/>
    </location>
</feature>